<dbReference type="InterPro" id="IPR029044">
    <property type="entry name" value="Nucleotide-diphossugar_trans"/>
</dbReference>
<evidence type="ECO:0000313" key="4">
    <source>
        <dbReference type="Proteomes" id="UP000663801"/>
    </source>
</evidence>
<reference evidence="3" key="1">
    <citation type="submission" date="2021-01" db="EMBL/GenBank/DDBJ databases">
        <title>KCTC 19127 draft genome.</title>
        <authorList>
            <person name="An D."/>
        </authorList>
    </citation>
    <scope>NUCLEOTIDE SEQUENCE</scope>
    <source>
        <strain evidence="3">KCTC 19127</strain>
    </source>
</reference>
<name>A0A938YMN6_9ACTN</name>
<comment type="similarity">
    <text evidence="1">Belongs to the glycosyltransferase 2 family.</text>
</comment>
<dbReference type="PANTHER" id="PTHR48090">
    <property type="entry name" value="UNDECAPRENYL-PHOSPHATE 4-DEOXY-4-FORMAMIDO-L-ARABINOSE TRANSFERASE-RELATED"/>
    <property type="match status" value="1"/>
</dbReference>
<dbReference type="EMBL" id="JAERWL010000005">
    <property type="protein sequence ID" value="MBM9475705.1"/>
    <property type="molecule type" value="Genomic_DNA"/>
</dbReference>
<comment type="caution">
    <text evidence="3">The sequence shown here is derived from an EMBL/GenBank/DDBJ whole genome shotgun (WGS) entry which is preliminary data.</text>
</comment>
<gene>
    <name evidence="3" type="ORF">JL107_04520</name>
</gene>
<dbReference type="InterPro" id="IPR050256">
    <property type="entry name" value="Glycosyltransferase_2"/>
</dbReference>
<keyword evidence="4" id="KW-1185">Reference proteome</keyword>
<protein>
    <submittedName>
        <fullName evidence="3">Glycosyltransferase family 2 protein</fullName>
    </submittedName>
</protein>
<dbReference type="InterPro" id="IPR001173">
    <property type="entry name" value="Glyco_trans_2-like"/>
</dbReference>
<organism evidence="3 4">
    <name type="scientific">Nakamurella flavida</name>
    <dbReference type="NCBI Taxonomy" id="363630"/>
    <lineage>
        <taxon>Bacteria</taxon>
        <taxon>Bacillati</taxon>
        <taxon>Actinomycetota</taxon>
        <taxon>Actinomycetes</taxon>
        <taxon>Nakamurellales</taxon>
        <taxon>Nakamurellaceae</taxon>
        <taxon>Nakamurella</taxon>
    </lineage>
</organism>
<evidence type="ECO:0000256" key="1">
    <source>
        <dbReference type="ARBA" id="ARBA00006739"/>
    </source>
</evidence>
<evidence type="ECO:0000259" key="2">
    <source>
        <dbReference type="Pfam" id="PF00535"/>
    </source>
</evidence>
<dbReference type="CDD" id="cd04179">
    <property type="entry name" value="DPM_DPG-synthase_like"/>
    <property type="match status" value="1"/>
</dbReference>
<feature type="domain" description="Glycosyltransferase 2-like" evidence="2">
    <location>
        <begin position="2"/>
        <end position="155"/>
    </location>
</feature>
<dbReference type="SUPFAM" id="SSF53448">
    <property type="entry name" value="Nucleotide-diphospho-sugar transferases"/>
    <property type="match status" value="1"/>
</dbReference>
<dbReference type="Gene3D" id="3.90.550.10">
    <property type="entry name" value="Spore Coat Polysaccharide Biosynthesis Protein SpsA, Chain A"/>
    <property type="match status" value="1"/>
</dbReference>
<dbReference type="Pfam" id="PF00535">
    <property type="entry name" value="Glycos_transf_2"/>
    <property type="match status" value="1"/>
</dbReference>
<proteinExistence type="inferred from homology"/>
<evidence type="ECO:0000313" key="3">
    <source>
        <dbReference type="EMBL" id="MBM9475705.1"/>
    </source>
</evidence>
<accession>A0A938YMN6</accession>
<dbReference type="Proteomes" id="UP000663801">
    <property type="component" value="Unassembled WGS sequence"/>
</dbReference>
<dbReference type="PANTHER" id="PTHR48090:SF7">
    <property type="entry name" value="RFBJ PROTEIN"/>
    <property type="match status" value="1"/>
</dbReference>
<dbReference type="AlphaFoldDB" id="A0A938YMN6"/>
<sequence>MSVVIPTRNEAKNVPFVLENLPSGIDEVILVDGNSVDGTIEAAQAVYPDIKVVHQSRKGKGNALAAGFAASTGDYIVMIDADGSMDPREIPDYLAALDAGAHYAKGSRFCAGGGSDDISLLRDLGNKGLNGITNILFRTKFSDLCYGYNAFRRECLLAFGLPAAHDTTVDAVWGDGFEIETLINVRVAKSRLKIAEVPSFEYPRRSGESNLRTFRDGWRVLFTIMRERVTPQQAAARSLQHTAPAVVVPLPERATTAAQRSEAV</sequence>